<dbReference type="Gene3D" id="3.30.200.20">
    <property type="entry name" value="Phosphorylase Kinase, domain 1"/>
    <property type="match status" value="1"/>
</dbReference>
<keyword evidence="2" id="KW-0547">Nucleotide-binding</keyword>
<feature type="binding site" evidence="2">
    <location>
        <position position="252"/>
    </location>
    <ligand>
        <name>ATP</name>
        <dbReference type="ChEBI" id="CHEBI:30616"/>
    </ligand>
</feature>
<dbReference type="InterPro" id="IPR001245">
    <property type="entry name" value="Ser-Thr/Tyr_kinase_cat_dom"/>
</dbReference>
<sequence>MAIYAFLSDDDTIRLNITLGINLDGDTTVYILVQNNDDEGCFYTYEDITFLNNNTESGDQIFEVPEVKYNKGSFEIRMKYLNKGENNTLFVNYRDSDNLNPDCIYTANLMFVADILPSIEAEVPSKTDSYIILKIVVSLLLFLSASAMLFCFLKRSKYYSMTVEEFKICIFPPEHVSRVTTLSTSTFRCPHQEVNTLYTPLEMTLTKTDSYEFPRENLIIKDVIGEGAFGKVFYAKAYNLNGLPGYTMVAVKQLRAGAPKEDLADFQAEIKMLKKIGVHKNIVKLLACVTKNEPLMMIMELVSTGDLKEYLLKLREIWIKNKNKRRFFPDDMEEQDIKSKESQSDTTINEENSDETPNLPPRVPRTPDFISKLLLSEGISTFDVDTQTPLLSDIGGRPDPVLDHRELENFALQIASGMEYLEKIPVTHSHNISQFYLFLCVGDLQKK</sequence>
<reference evidence="6" key="1">
    <citation type="journal article" date="2023" name="Insect Mol. Biol.">
        <title>Genome sequencing provides insights into the evolution of gene families encoding plant cell wall-degrading enzymes in longhorned beetles.</title>
        <authorList>
            <person name="Shin N.R."/>
            <person name="Okamura Y."/>
            <person name="Kirsch R."/>
            <person name="Pauchet Y."/>
        </authorList>
    </citation>
    <scope>NUCLEOTIDE SEQUENCE</scope>
    <source>
        <strain evidence="6">AMC_N1</strain>
    </source>
</reference>
<feature type="transmembrane region" description="Helical" evidence="4">
    <location>
        <begin position="131"/>
        <end position="153"/>
    </location>
</feature>
<evidence type="ECO:0000259" key="5">
    <source>
        <dbReference type="PROSITE" id="PS50011"/>
    </source>
</evidence>
<evidence type="ECO:0000313" key="7">
    <source>
        <dbReference type="Proteomes" id="UP001162162"/>
    </source>
</evidence>
<feature type="domain" description="Protein kinase" evidence="5">
    <location>
        <begin position="218"/>
        <end position="447"/>
    </location>
</feature>
<dbReference type="Pfam" id="PF07714">
    <property type="entry name" value="PK_Tyr_Ser-Thr"/>
    <property type="match status" value="1"/>
</dbReference>
<dbReference type="EMBL" id="JAPWTK010000011">
    <property type="protein sequence ID" value="KAJ8959893.1"/>
    <property type="molecule type" value="Genomic_DNA"/>
</dbReference>
<dbReference type="GO" id="GO:0004714">
    <property type="term" value="F:transmembrane receptor protein tyrosine kinase activity"/>
    <property type="evidence" value="ECO:0007669"/>
    <property type="project" value="TreeGrafter"/>
</dbReference>
<dbReference type="PANTHER" id="PTHR24416">
    <property type="entry name" value="TYROSINE-PROTEIN KINASE RECEPTOR"/>
    <property type="match status" value="1"/>
</dbReference>
<evidence type="ECO:0000256" key="4">
    <source>
        <dbReference type="SAM" id="Phobius"/>
    </source>
</evidence>
<dbReference type="AlphaFoldDB" id="A0AAV8Z728"/>
<dbReference type="InterPro" id="IPR011009">
    <property type="entry name" value="Kinase-like_dom_sf"/>
</dbReference>
<dbReference type="InterPro" id="IPR000719">
    <property type="entry name" value="Prot_kinase_dom"/>
</dbReference>
<dbReference type="Proteomes" id="UP001162162">
    <property type="component" value="Unassembled WGS sequence"/>
</dbReference>
<feature type="region of interest" description="Disordered" evidence="3">
    <location>
        <begin position="330"/>
        <end position="364"/>
    </location>
</feature>
<protein>
    <recommendedName>
        <fullName evidence="5">Protein kinase domain-containing protein</fullName>
    </recommendedName>
</protein>
<proteinExistence type="predicted"/>
<dbReference type="PROSITE" id="PS00107">
    <property type="entry name" value="PROTEIN_KINASE_ATP"/>
    <property type="match status" value="1"/>
</dbReference>
<dbReference type="InterPro" id="IPR017441">
    <property type="entry name" value="Protein_kinase_ATP_BS"/>
</dbReference>
<dbReference type="GO" id="GO:0005524">
    <property type="term" value="F:ATP binding"/>
    <property type="evidence" value="ECO:0007669"/>
    <property type="project" value="UniProtKB-UniRule"/>
</dbReference>
<dbReference type="GO" id="GO:0005886">
    <property type="term" value="C:plasma membrane"/>
    <property type="evidence" value="ECO:0007669"/>
    <property type="project" value="TreeGrafter"/>
</dbReference>
<gene>
    <name evidence="6" type="ORF">NQ318_011629</name>
</gene>
<dbReference type="GO" id="GO:0007169">
    <property type="term" value="P:cell surface receptor protein tyrosine kinase signaling pathway"/>
    <property type="evidence" value="ECO:0007669"/>
    <property type="project" value="TreeGrafter"/>
</dbReference>
<keyword evidence="4" id="KW-0472">Membrane</keyword>
<accession>A0AAV8Z728</accession>
<evidence type="ECO:0000256" key="1">
    <source>
        <dbReference type="ARBA" id="ARBA00004167"/>
    </source>
</evidence>
<comment type="caution">
    <text evidence="6">The sequence shown here is derived from an EMBL/GenBank/DDBJ whole genome shotgun (WGS) entry which is preliminary data.</text>
</comment>
<dbReference type="PROSITE" id="PS50011">
    <property type="entry name" value="PROTEIN_KINASE_DOM"/>
    <property type="match status" value="1"/>
</dbReference>
<dbReference type="InterPro" id="IPR050122">
    <property type="entry name" value="RTK"/>
</dbReference>
<feature type="non-terminal residue" evidence="6">
    <location>
        <position position="447"/>
    </location>
</feature>
<evidence type="ECO:0000256" key="2">
    <source>
        <dbReference type="PROSITE-ProRule" id="PRU10141"/>
    </source>
</evidence>
<keyword evidence="7" id="KW-1185">Reference proteome</keyword>
<name>A0AAV8Z728_9CUCU</name>
<organism evidence="6 7">
    <name type="scientific">Aromia moschata</name>
    <dbReference type="NCBI Taxonomy" id="1265417"/>
    <lineage>
        <taxon>Eukaryota</taxon>
        <taxon>Metazoa</taxon>
        <taxon>Ecdysozoa</taxon>
        <taxon>Arthropoda</taxon>
        <taxon>Hexapoda</taxon>
        <taxon>Insecta</taxon>
        <taxon>Pterygota</taxon>
        <taxon>Neoptera</taxon>
        <taxon>Endopterygota</taxon>
        <taxon>Coleoptera</taxon>
        <taxon>Polyphaga</taxon>
        <taxon>Cucujiformia</taxon>
        <taxon>Chrysomeloidea</taxon>
        <taxon>Cerambycidae</taxon>
        <taxon>Cerambycinae</taxon>
        <taxon>Callichromatini</taxon>
        <taxon>Aromia</taxon>
    </lineage>
</organism>
<dbReference type="SUPFAM" id="SSF56112">
    <property type="entry name" value="Protein kinase-like (PK-like)"/>
    <property type="match status" value="1"/>
</dbReference>
<evidence type="ECO:0000256" key="3">
    <source>
        <dbReference type="SAM" id="MobiDB-lite"/>
    </source>
</evidence>
<keyword evidence="4" id="KW-0812">Transmembrane</keyword>
<dbReference type="GO" id="GO:0043235">
    <property type="term" value="C:receptor complex"/>
    <property type="evidence" value="ECO:0007669"/>
    <property type="project" value="TreeGrafter"/>
</dbReference>
<comment type="subcellular location">
    <subcellularLocation>
        <location evidence="1">Membrane</location>
        <topology evidence="1">Single-pass membrane protein</topology>
    </subcellularLocation>
</comment>
<dbReference type="PANTHER" id="PTHR24416:SF594">
    <property type="entry name" value="PROTEIN KINASE DOMAIN-CONTAINING PROTEIN"/>
    <property type="match status" value="1"/>
</dbReference>
<keyword evidence="2" id="KW-0067">ATP-binding</keyword>
<evidence type="ECO:0000313" key="6">
    <source>
        <dbReference type="EMBL" id="KAJ8959893.1"/>
    </source>
</evidence>
<keyword evidence="4" id="KW-1133">Transmembrane helix</keyword>